<proteinExistence type="predicted"/>
<reference evidence="4 5" key="1">
    <citation type="journal article" date="2016" name="Mol. Biol. Evol.">
        <title>Comparative Genomics of Early-Diverging Mushroom-Forming Fungi Provides Insights into the Origins of Lignocellulose Decay Capabilities.</title>
        <authorList>
            <person name="Nagy L.G."/>
            <person name="Riley R."/>
            <person name="Tritt A."/>
            <person name="Adam C."/>
            <person name="Daum C."/>
            <person name="Floudas D."/>
            <person name="Sun H."/>
            <person name="Yadav J.S."/>
            <person name="Pangilinan J."/>
            <person name="Larsson K.H."/>
            <person name="Matsuura K."/>
            <person name="Barry K."/>
            <person name="Labutti K."/>
            <person name="Kuo R."/>
            <person name="Ohm R.A."/>
            <person name="Bhattacharya S.S."/>
            <person name="Shirouzu T."/>
            <person name="Yoshinaga Y."/>
            <person name="Martin F.M."/>
            <person name="Grigoriev I.V."/>
            <person name="Hibbett D.S."/>
        </authorList>
    </citation>
    <scope>NUCLEOTIDE SEQUENCE [LARGE SCALE GENOMIC DNA]</scope>
    <source>
        <strain evidence="4 5">93-53</strain>
    </source>
</reference>
<dbReference type="Pfam" id="PF00439">
    <property type="entry name" value="Bromodomain"/>
    <property type="match status" value="1"/>
</dbReference>
<dbReference type="OrthoDB" id="784962at2759"/>
<evidence type="ECO:0000256" key="2">
    <source>
        <dbReference type="SAM" id="MobiDB-lite"/>
    </source>
</evidence>
<feature type="region of interest" description="Disordered" evidence="2">
    <location>
        <begin position="49"/>
        <end position="73"/>
    </location>
</feature>
<feature type="domain" description="Bromo" evidence="3">
    <location>
        <begin position="153"/>
        <end position="244"/>
    </location>
</feature>
<dbReference type="Gene3D" id="1.20.920.10">
    <property type="entry name" value="Bromodomain-like"/>
    <property type="match status" value="1"/>
</dbReference>
<name>A0A165F888_9APHY</name>
<dbReference type="GO" id="GO:0005634">
    <property type="term" value="C:nucleus"/>
    <property type="evidence" value="ECO:0007669"/>
    <property type="project" value="TreeGrafter"/>
</dbReference>
<dbReference type="SUPFAM" id="SSF47370">
    <property type="entry name" value="Bromodomain"/>
    <property type="match status" value="1"/>
</dbReference>
<dbReference type="EMBL" id="KV427614">
    <property type="protein sequence ID" value="KZT08577.1"/>
    <property type="molecule type" value="Genomic_DNA"/>
</dbReference>
<feature type="compositionally biased region" description="Acidic residues" evidence="2">
    <location>
        <begin position="252"/>
        <end position="261"/>
    </location>
</feature>
<evidence type="ECO:0000313" key="4">
    <source>
        <dbReference type="EMBL" id="KZT08577.1"/>
    </source>
</evidence>
<dbReference type="RefSeq" id="XP_040766317.1">
    <property type="nucleotide sequence ID" value="XM_040914297.1"/>
</dbReference>
<feature type="region of interest" description="Disordered" evidence="2">
    <location>
        <begin position="1"/>
        <end position="36"/>
    </location>
</feature>
<evidence type="ECO:0000256" key="1">
    <source>
        <dbReference type="ARBA" id="ARBA00023117"/>
    </source>
</evidence>
<dbReference type="InParanoid" id="A0A165F888"/>
<keyword evidence="1" id="KW-0103">Bromodomain</keyword>
<dbReference type="InterPro" id="IPR001487">
    <property type="entry name" value="Bromodomain"/>
</dbReference>
<dbReference type="AlphaFoldDB" id="A0A165F888"/>
<dbReference type="STRING" id="1314785.A0A165F888"/>
<dbReference type="PANTHER" id="PTHR22880">
    <property type="entry name" value="FALZ-RELATED BROMODOMAIN-CONTAINING PROTEINS"/>
    <property type="match status" value="1"/>
</dbReference>
<dbReference type="SMART" id="SM00297">
    <property type="entry name" value="BROMO"/>
    <property type="match status" value="1"/>
</dbReference>
<organism evidence="4 5">
    <name type="scientific">Laetiporus sulphureus 93-53</name>
    <dbReference type="NCBI Taxonomy" id="1314785"/>
    <lineage>
        <taxon>Eukaryota</taxon>
        <taxon>Fungi</taxon>
        <taxon>Dikarya</taxon>
        <taxon>Basidiomycota</taxon>
        <taxon>Agaricomycotina</taxon>
        <taxon>Agaricomycetes</taxon>
        <taxon>Polyporales</taxon>
        <taxon>Laetiporus</taxon>
    </lineage>
</organism>
<protein>
    <recommendedName>
        <fullName evidence="3">Bromo domain-containing protein</fullName>
    </recommendedName>
</protein>
<dbReference type="InterPro" id="IPR050935">
    <property type="entry name" value="Bromo_chromatin_reader"/>
</dbReference>
<feature type="region of interest" description="Disordered" evidence="2">
    <location>
        <begin position="245"/>
        <end position="264"/>
    </location>
</feature>
<dbReference type="GO" id="GO:0006355">
    <property type="term" value="P:regulation of DNA-templated transcription"/>
    <property type="evidence" value="ECO:0007669"/>
    <property type="project" value="TreeGrafter"/>
</dbReference>
<evidence type="ECO:0000313" key="5">
    <source>
        <dbReference type="Proteomes" id="UP000076871"/>
    </source>
</evidence>
<dbReference type="PANTHER" id="PTHR22880:SF225">
    <property type="entry name" value="BROMODOMAIN-CONTAINING PROTEIN BET-1-RELATED"/>
    <property type="match status" value="1"/>
</dbReference>
<sequence>MHVANGEAKFRLLSGTPHRQVVESPTPPAPPPVSAVSHKMTAIDLLAPTLSPDSDTTTIERVDHDQSPPAERAWSFSDAEKASMTNAGVPPLISATPEPQPVPPSQAAQQIKATLAKVIEKMSNPNELTSKDLLDNHISENTSSAKGPNDGIFAEQFKFCDRILKKLRKRRLDGVIVSLFHEPSEFVSEQRLCKGEYATPENFRDDFKLMIRNALTLNPPMNPVHEAGKVLDRYFDEKWRDLPPLHSQATSDGEDDFDSEEERQRSIANMEEQILNMKSNLDLLKRNCH</sequence>
<dbReference type="InterPro" id="IPR036427">
    <property type="entry name" value="Bromodomain-like_sf"/>
</dbReference>
<gene>
    <name evidence="4" type="ORF">LAESUDRAFT_811198</name>
</gene>
<keyword evidence="5" id="KW-1185">Reference proteome</keyword>
<accession>A0A165F888</accession>
<dbReference type="GO" id="GO:0000785">
    <property type="term" value="C:chromatin"/>
    <property type="evidence" value="ECO:0007669"/>
    <property type="project" value="TreeGrafter"/>
</dbReference>
<dbReference type="Proteomes" id="UP000076871">
    <property type="component" value="Unassembled WGS sequence"/>
</dbReference>
<dbReference type="GeneID" id="63831324"/>
<dbReference type="GO" id="GO:0006338">
    <property type="term" value="P:chromatin remodeling"/>
    <property type="evidence" value="ECO:0007669"/>
    <property type="project" value="TreeGrafter"/>
</dbReference>
<evidence type="ECO:0000259" key="3">
    <source>
        <dbReference type="SMART" id="SM00297"/>
    </source>
</evidence>